<comment type="caution">
    <text evidence="16">The sequence shown here is derived from an EMBL/GenBank/DDBJ whole genome shotgun (WGS) entry which is preliminary data.</text>
</comment>
<dbReference type="SUPFAM" id="SSF46626">
    <property type="entry name" value="Cytochrome c"/>
    <property type="match status" value="2"/>
</dbReference>
<evidence type="ECO:0000259" key="15">
    <source>
        <dbReference type="PROSITE" id="PS51007"/>
    </source>
</evidence>
<comment type="cofactor">
    <cofactor evidence="13">
        <name>heme</name>
        <dbReference type="ChEBI" id="CHEBI:30413"/>
    </cofactor>
    <text evidence="13">Binds 2 heme groups.</text>
</comment>
<dbReference type="PANTHER" id="PTHR30600">
    <property type="entry name" value="CYTOCHROME C PEROXIDASE-RELATED"/>
    <property type="match status" value="1"/>
</dbReference>
<evidence type="ECO:0000313" key="17">
    <source>
        <dbReference type="Proteomes" id="UP000011704"/>
    </source>
</evidence>
<feature type="binding site" description="covalent" evidence="13">
    <location>
        <position position="218"/>
    </location>
    <ligand>
        <name>heme c</name>
        <dbReference type="ChEBI" id="CHEBI:61717"/>
        <label>2</label>
    </ligand>
</feature>
<dbReference type="Proteomes" id="UP000011704">
    <property type="component" value="Unassembled WGS sequence"/>
</dbReference>
<dbReference type="InterPro" id="IPR004852">
    <property type="entry name" value="Di-haem_cyt_c_peroxidsae"/>
</dbReference>
<keyword evidence="6" id="KW-0732">Signal</keyword>
<dbReference type="PROSITE" id="PS51007">
    <property type="entry name" value="CYTC"/>
    <property type="match status" value="2"/>
</dbReference>
<evidence type="ECO:0000313" key="16">
    <source>
        <dbReference type="EMBL" id="CCQ90605.1"/>
    </source>
</evidence>
<dbReference type="PANTHER" id="PTHR30600:SF10">
    <property type="entry name" value="BLL6722 PROTEIN"/>
    <property type="match status" value="1"/>
</dbReference>
<dbReference type="InterPro" id="IPR036909">
    <property type="entry name" value="Cyt_c-like_dom_sf"/>
</dbReference>
<evidence type="ECO:0000256" key="2">
    <source>
        <dbReference type="ARBA" id="ARBA00004856"/>
    </source>
</evidence>
<dbReference type="STRING" id="1266370.NITGR_330003"/>
<dbReference type="AlphaFoldDB" id="M1YYP7"/>
<sequence>MKGIHSAFLLATVLLWIATPVVIQAEESFYEPLPKMTHPKDNPWSKEKEELGKMLYFDPRLSSSNFISCASCHNPGLGWGDGLSTPIGHDFNRKGTRHSPTVINSGFFESQFWDGRVPSLEEQAKGPIQNPIEMNETQEGVVKKLKAIPGYVKRFENVFGKGGLTFDNIVKAIATFERSVVSKNSPYDKYNNGDKNAMSKSAVNGMNLFFGKAKCSICHNGPAFTDSNFHNIGVKSDDPGRYGVTKDDSDKGAFKTPGLRHISRSAPYMHDGSEKTLKDVIEFYNRGGDVDENKSPFITPLGLSKQEVNDLVEFMKALEGEPINVVVPELPPDN</sequence>
<keyword evidence="7" id="KW-0574">Periplasm</keyword>
<evidence type="ECO:0000256" key="5">
    <source>
        <dbReference type="ARBA" id="ARBA00022723"/>
    </source>
</evidence>
<accession>M1YYP7</accession>
<keyword evidence="9 16" id="KW-0560">Oxidoreductase</keyword>
<dbReference type="FunCoup" id="M1YYP7">
    <property type="interactions" value="114"/>
</dbReference>
<keyword evidence="17" id="KW-1185">Reference proteome</keyword>
<comment type="pathway">
    <text evidence="2">One-carbon metabolism; methylamine degradation.</text>
</comment>
<keyword evidence="4 13" id="KW-0349">Heme</keyword>
<evidence type="ECO:0000256" key="10">
    <source>
        <dbReference type="ARBA" id="ARBA00023004"/>
    </source>
</evidence>
<dbReference type="InterPro" id="IPR009056">
    <property type="entry name" value="Cyt_c-like_dom"/>
</dbReference>
<evidence type="ECO:0000256" key="7">
    <source>
        <dbReference type="ARBA" id="ARBA00022764"/>
    </source>
</evidence>
<evidence type="ECO:0000256" key="1">
    <source>
        <dbReference type="ARBA" id="ARBA00004418"/>
    </source>
</evidence>
<dbReference type="InterPro" id="IPR026259">
    <property type="entry name" value="MauG/Cytc_peroxidase"/>
</dbReference>
<evidence type="ECO:0000256" key="13">
    <source>
        <dbReference type="PIRSR" id="PIRSR000294-1"/>
    </source>
</evidence>
<dbReference type="Pfam" id="PF03150">
    <property type="entry name" value="CCP_MauG"/>
    <property type="match status" value="1"/>
</dbReference>
<dbReference type="GO" id="GO:0009055">
    <property type="term" value="F:electron transfer activity"/>
    <property type="evidence" value="ECO:0007669"/>
    <property type="project" value="InterPro"/>
</dbReference>
<dbReference type="GO" id="GO:0042597">
    <property type="term" value="C:periplasmic space"/>
    <property type="evidence" value="ECO:0007669"/>
    <property type="project" value="UniProtKB-SubCell"/>
</dbReference>
<keyword evidence="16" id="KW-0575">Peroxidase</keyword>
<feature type="domain" description="Cytochrome c" evidence="15">
    <location>
        <begin position="47"/>
        <end position="156"/>
    </location>
</feature>
<dbReference type="InParanoid" id="M1YYP7"/>
<evidence type="ECO:0000256" key="6">
    <source>
        <dbReference type="ARBA" id="ARBA00022729"/>
    </source>
</evidence>
<dbReference type="GO" id="GO:0046872">
    <property type="term" value="F:metal ion binding"/>
    <property type="evidence" value="ECO:0007669"/>
    <property type="project" value="UniProtKB-KW"/>
</dbReference>
<evidence type="ECO:0000256" key="4">
    <source>
        <dbReference type="ARBA" id="ARBA00022617"/>
    </source>
</evidence>
<dbReference type="PIRSF" id="PIRSF000294">
    <property type="entry name" value="Cytochrome-c_peroxidase"/>
    <property type="match status" value="1"/>
</dbReference>
<evidence type="ECO:0000256" key="14">
    <source>
        <dbReference type="PIRSR" id="PIRSR000294-2"/>
    </source>
</evidence>
<reference evidence="16 17" key="1">
    <citation type="journal article" date="2013" name="Front. Microbiol.">
        <title>The genome of Nitrospina gracilis illuminates the metabolism and evolution of the major marine nitrite oxidizer.</title>
        <authorList>
            <person name="Luecker S."/>
            <person name="Nowka B."/>
            <person name="Rattei T."/>
            <person name="Spieck E."/>
            <person name="and Daims H."/>
        </authorList>
    </citation>
    <scope>NUCLEOTIDE SEQUENCE [LARGE SCALE GENOMIC DNA]</scope>
    <source>
        <strain evidence="16 17">3/211</strain>
    </source>
</reference>
<keyword evidence="3" id="KW-0813">Transport</keyword>
<dbReference type="Gene3D" id="1.10.760.10">
    <property type="entry name" value="Cytochrome c-like domain"/>
    <property type="match status" value="2"/>
</dbReference>
<dbReference type="OrthoDB" id="9772811at2"/>
<protein>
    <recommendedName>
        <fullName evidence="12">Methylamine utilization protein MauG</fullName>
    </recommendedName>
</protein>
<feature type="domain" description="Cytochrome c" evidence="15">
    <location>
        <begin position="200"/>
        <end position="319"/>
    </location>
</feature>
<evidence type="ECO:0000256" key="9">
    <source>
        <dbReference type="ARBA" id="ARBA00023002"/>
    </source>
</evidence>
<evidence type="ECO:0000256" key="11">
    <source>
        <dbReference type="ARBA" id="ARBA00058991"/>
    </source>
</evidence>
<organism evidence="16 17">
    <name type="scientific">Nitrospina gracilis (strain 3/211)</name>
    <dbReference type="NCBI Taxonomy" id="1266370"/>
    <lineage>
        <taxon>Bacteria</taxon>
        <taxon>Pseudomonadati</taxon>
        <taxon>Nitrospinota/Tectimicrobiota group</taxon>
        <taxon>Nitrospinota</taxon>
        <taxon>Nitrospinia</taxon>
        <taxon>Nitrospinales</taxon>
        <taxon>Nitrospinaceae</taxon>
        <taxon>Nitrospina</taxon>
    </lineage>
</organism>
<comment type="function">
    <text evidence="11">Involved in methylamine metabolism. Essential for the maturation of the beta subunit of MADH, presumably via a step in the biosynthesis of tryptophan tryptophylquinone (TTQ), the cofactor of MADH.</text>
</comment>
<dbReference type="FunFam" id="1.10.760.10:FF:000019">
    <property type="entry name" value="Di-heme cytochrome C peroxidase"/>
    <property type="match status" value="1"/>
</dbReference>
<comment type="PTM">
    <text evidence="13">Binds 2 heme groups per subunit.</text>
</comment>
<dbReference type="GO" id="GO:0004130">
    <property type="term" value="F:cytochrome-c peroxidase activity"/>
    <property type="evidence" value="ECO:0007669"/>
    <property type="project" value="TreeGrafter"/>
</dbReference>
<feature type="binding site" description="covalent" evidence="13">
    <location>
        <position position="72"/>
    </location>
    <ligand>
        <name>heme c</name>
        <dbReference type="ChEBI" id="CHEBI:61717"/>
        <label>1</label>
    </ligand>
</feature>
<keyword evidence="10 14" id="KW-0408">Iron</keyword>
<feature type="binding site" description="axial binding residue" evidence="14">
    <location>
        <position position="89"/>
    </location>
    <ligand>
        <name>heme c</name>
        <dbReference type="ChEBI" id="CHEBI:61717"/>
        <label>1</label>
    </ligand>
    <ligandPart>
        <name>Fe</name>
        <dbReference type="ChEBI" id="CHEBI:18248"/>
    </ligandPart>
</feature>
<name>M1YYP7_NITG3</name>
<keyword evidence="8" id="KW-0249">Electron transport</keyword>
<keyword evidence="5 14" id="KW-0479">Metal-binding</keyword>
<dbReference type="GO" id="GO:0020037">
    <property type="term" value="F:heme binding"/>
    <property type="evidence" value="ECO:0007669"/>
    <property type="project" value="InterPro"/>
</dbReference>
<evidence type="ECO:0000256" key="12">
    <source>
        <dbReference type="ARBA" id="ARBA00073576"/>
    </source>
</evidence>
<feature type="binding site" description="axial binding residue" evidence="14">
    <location>
        <position position="73"/>
    </location>
    <ligand>
        <name>heme c</name>
        <dbReference type="ChEBI" id="CHEBI:61717"/>
        <label>1</label>
    </ligand>
    <ligandPart>
        <name>Fe</name>
        <dbReference type="ChEBI" id="CHEBI:18248"/>
    </ligandPart>
</feature>
<evidence type="ECO:0000256" key="3">
    <source>
        <dbReference type="ARBA" id="ARBA00022448"/>
    </source>
</evidence>
<gene>
    <name evidence="16" type="primary">ccpA</name>
    <name evidence="16" type="ORF">NITGR_330003</name>
</gene>
<evidence type="ECO:0000256" key="8">
    <source>
        <dbReference type="ARBA" id="ARBA00022982"/>
    </source>
</evidence>
<proteinExistence type="predicted"/>
<dbReference type="RefSeq" id="WP_005008320.1">
    <property type="nucleotide sequence ID" value="NZ_HG422173.1"/>
</dbReference>
<feature type="binding site" description="covalent" evidence="13">
    <location>
        <position position="215"/>
    </location>
    <ligand>
        <name>heme c</name>
        <dbReference type="ChEBI" id="CHEBI:61717"/>
        <label>2</label>
    </ligand>
</feature>
<dbReference type="EMBL" id="CAQJ01000037">
    <property type="protein sequence ID" value="CCQ90605.1"/>
    <property type="molecule type" value="Genomic_DNA"/>
</dbReference>
<feature type="binding site" description="axial binding residue" evidence="14">
    <location>
        <position position="219"/>
    </location>
    <ligand>
        <name>heme c</name>
        <dbReference type="ChEBI" id="CHEBI:61717"/>
        <label>2</label>
    </ligand>
    <ligandPart>
        <name>Fe</name>
        <dbReference type="ChEBI" id="CHEBI:18248"/>
    </ligandPart>
</feature>
<feature type="binding site" description="covalent" evidence="13">
    <location>
        <position position="69"/>
    </location>
    <ligand>
        <name>heme c</name>
        <dbReference type="ChEBI" id="CHEBI:61717"/>
        <label>1</label>
    </ligand>
</feature>
<dbReference type="HOGENOM" id="CLU_034652_3_1_0"/>
<comment type="subcellular location">
    <subcellularLocation>
        <location evidence="1">Periplasm</location>
    </subcellularLocation>
</comment>
<dbReference type="InterPro" id="IPR051395">
    <property type="entry name" value="Cytochrome_c_Peroxidase/MauG"/>
</dbReference>